<sequence>MHLGILTGGGDVPGLNSAIKAVVNHAHDRGWRVTGFRRGWAGPLATDPHDLEATAGARIALTPQTVRSINRFGGTMLHSSRTNPSRIRTSALQDFVKGKSPLEEEGYVDATQHVLSVLEALKIDVLIAIGGDDTLSYAARIHREGAKAMCIPKTMDNDVFGTDYCIGFSTCTTRSVEMINQLRSTAGSHERFLIVEMFGRNCGMTALSAGYLADADRTLIAEVPFDMQRLAELMTRDRATSPSNYAVAVVSEGASVVGEDVIERGEADAYGHRKLGGIGERIGVGLKKITGTNMMIQNLGYLLRSGPPDAVDLIVGKNFGTMTVQLIGEGKSGLMMAINEGHYATQPADISTKGEHRVNVDGMYDVENYRPNISKVHGTTMYLR</sequence>
<accession>A0A4R0PES8</accession>
<evidence type="ECO:0000313" key="12">
    <source>
        <dbReference type="Proteomes" id="UP000291301"/>
    </source>
</evidence>
<organism evidence="11 12">
    <name type="scientific">Oricola cellulosilytica</name>
    <dbReference type="NCBI Taxonomy" id="1429082"/>
    <lineage>
        <taxon>Bacteria</taxon>
        <taxon>Pseudomonadati</taxon>
        <taxon>Pseudomonadota</taxon>
        <taxon>Alphaproteobacteria</taxon>
        <taxon>Hyphomicrobiales</taxon>
        <taxon>Ahrensiaceae</taxon>
        <taxon>Oricola</taxon>
    </lineage>
</organism>
<dbReference type="InterPro" id="IPR000023">
    <property type="entry name" value="Phosphofructokinase_dom"/>
</dbReference>
<dbReference type="Gene3D" id="3.40.50.460">
    <property type="entry name" value="Phosphofructokinase domain"/>
    <property type="match status" value="1"/>
</dbReference>
<dbReference type="GO" id="GO:0048029">
    <property type="term" value="F:monosaccharide binding"/>
    <property type="evidence" value="ECO:0007669"/>
    <property type="project" value="TreeGrafter"/>
</dbReference>
<evidence type="ECO:0000256" key="2">
    <source>
        <dbReference type="ARBA" id="ARBA00004679"/>
    </source>
</evidence>
<proteinExistence type="inferred from homology"/>
<dbReference type="AlphaFoldDB" id="A0A4R0PES8"/>
<dbReference type="GO" id="GO:0061621">
    <property type="term" value="P:canonical glycolysis"/>
    <property type="evidence" value="ECO:0007669"/>
    <property type="project" value="TreeGrafter"/>
</dbReference>
<comment type="pathway">
    <text evidence="2">Carbohydrate degradation; glycolysis; D-glyceraldehyde 3-phosphate and glycerone phosphate from D-glucose: step 3/4.</text>
</comment>
<evidence type="ECO:0000256" key="9">
    <source>
        <dbReference type="ARBA" id="ARBA00038478"/>
    </source>
</evidence>
<dbReference type="GO" id="GO:0070095">
    <property type="term" value="F:fructose-6-phosphate binding"/>
    <property type="evidence" value="ECO:0007669"/>
    <property type="project" value="TreeGrafter"/>
</dbReference>
<evidence type="ECO:0000256" key="3">
    <source>
        <dbReference type="ARBA" id="ARBA00022490"/>
    </source>
</evidence>
<dbReference type="GO" id="GO:0005945">
    <property type="term" value="C:6-phosphofructokinase complex"/>
    <property type="evidence" value="ECO:0007669"/>
    <property type="project" value="TreeGrafter"/>
</dbReference>
<dbReference type="PIRSF" id="PIRSF000532">
    <property type="entry name" value="ATP_PFK_prok"/>
    <property type="match status" value="1"/>
</dbReference>
<dbReference type="Gene3D" id="3.40.50.450">
    <property type="match status" value="1"/>
</dbReference>
<gene>
    <name evidence="11" type="ORF">E0D97_07035</name>
</gene>
<dbReference type="UniPathway" id="UPA00109">
    <property type="reaction ID" value="UER00182"/>
</dbReference>
<reference evidence="11 12" key="1">
    <citation type="journal article" date="2015" name="Antonie Van Leeuwenhoek">
        <title>Oricola cellulosilytica gen. nov., sp. nov., a cellulose-degrading bacterium of the family Phyllobacteriaceae isolated from surface seashore water, and emended descriptions of Mesorhizobium loti and Phyllobacterium myrsinacearum.</title>
        <authorList>
            <person name="Hameed A."/>
            <person name="Shahina M."/>
            <person name="Lai W.A."/>
            <person name="Lin S.Y."/>
            <person name="Young L.S."/>
            <person name="Liu Y.C."/>
            <person name="Hsu Y.H."/>
            <person name="Young C.C."/>
        </authorList>
    </citation>
    <scope>NUCLEOTIDE SEQUENCE [LARGE SCALE GENOMIC DNA]</scope>
    <source>
        <strain evidence="11 12">KCTC 52183</strain>
    </source>
</reference>
<dbReference type="PRINTS" id="PR00476">
    <property type="entry name" value="PHFRCTKINASE"/>
</dbReference>
<keyword evidence="12" id="KW-1185">Reference proteome</keyword>
<dbReference type="SUPFAM" id="SSF53784">
    <property type="entry name" value="Phosphofructokinase"/>
    <property type="match status" value="1"/>
</dbReference>
<evidence type="ECO:0000313" key="11">
    <source>
        <dbReference type="EMBL" id="TCD15283.1"/>
    </source>
</evidence>
<keyword evidence="6 11" id="KW-0418">Kinase</keyword>
<dbReference type="PANTHER" id="PTHR13697">
    <property type="entry name" value="PHOSPHOFRUCTOKINASE"/>
    <property type="match status" value="1"/>
</dbReference>
<dbReference type="InterPro" id="IPR012003">
    <property type="entry name" value="ATP_PFK_prok-type"/>
</dbReference>
<keyword evidence="3" id="KW-0963">Cytoplasm</keyword>
<evidence type="ECO:0000256" key="6">
    <source>
        <dbReference type="ARBA" id="ARBA00022777"/>
    </source>
</evidence>
<dbReference type="GO" id="GO:0016208">
    <property type="term" value="F:AMP binding"/>
    <property type="evidence" value="ECO:0007669"/>
    <property type="project" value="TreeGrafter"/>
</dbReference>
<evidence type="ECO:0000256" key="4">
    <source>
        <dbReference type="ARBA" id="ARBA00022679"/>
    </source>
</evidence>
<dbReference type="EMBL" id="SJST01000002">
    <property type="protein sequence ID" value="TCD15283.1"/>
    <property type="molecule type" value="Genomic_DNA"/>
</dbReference>
<evidence type="ECO:0000256" key="8">
    <source>
        <dbReference type="ARBA" id="ARBA00023152"/>
    </source>
</evidence>
<dbReference type="GO" id="GO:0003872">
    <property type="term" value="F:6-phosphofructokinase activity"/>
    <property type="evidence" value="ECO:0007669"/>
    <property type="project" value="InterPro"/>
</dbReference>
<dbReference type="Pfam" id="PF00365">
    <property type="entry name" value="PFK"/>
    <property type="match status" value="1"/>
</dbReference>
<keyword evidence="4" id="KW-0808">Transferase</keyword>
<dbReference type="GO" id="GO:0030388">
    <property type="term" value="P:fructose 1,6-bisphosphate metabolic process"/>
    <property type="evidence" value="ECO:0007669"/>
    <property type="project" value="TreeGrafter"/>
</dbReference>
<dbReference type="RefSeq" id="WP_131567241.1">
    <property type="nucleotide sequence ID" value="NZ_JAINFK010000004.1"/>
</dbReference>
<protein>
    <submittedName>
        <fullName evidence="11">Phosphofructokinase</fullName>
    </submittedName>
</protein>
<feature type="domain" description="Phosphofructokinase" evidence="10">
    <location>
        <begin position="3"/>
        <end position="327"/>
    </location>
</feature>
<dbReference type="OrthoDB" id="9802503at2"/>
<dbReference type="Proteomes" id="UP000291301">
    <property type="component" value="Unassembled WGS sequence"/>
</dbReference>
<name>A0A4R0PES8_9HYPH</name>
<dbReference type="GO" id="GO:0042802">
    <property type="term" value="F:identical protein binding"/>
    <property type="evidence" value="ECO:0007669"/>
    <property type="project" value="TreeGrafter"/>
</dbReference>
<keyword evidence="8" id="KW-0324">Glycolysis</keyword>
<dbReference type="GO" id="GO:0005524">
    <property type="term" value="F:ATP binding"/>
    <property type="evidence" value="ECO:0007669"/>
    <property type="project" value="InterPro"/>
</dbReference>
<comment type="similarity">
    <text evidence="9">Belongs to the phosphofructokinase type A (PFKA) family.</text>
</comment>
<dbReference type="InterPro" id="IPR022953">
    <property type="entry name" value="ATP_PFK"/>
</dbReference>
<comment type="cofactor">
    <cofactor evidence="1">
        <name>Mg(2+)</name>
        <dbReference type="ChEBI" id="CHEBI:18420"/>
    </cofactor>
</comment>
<evidence type="ECO:0000259" key="10">
    <source>
        <dbReference type="Pfam" id="PF00365"/>
    </source>
</evidence>
<dbReference type="InterPro" id="IPR035966">
    <property type="entry name" value="PKF_sf"/>
</dbReference>
<evidence type="ECO:0000256" key="7">
    <source>
        <dbReference type="ARBA" id="ARBA00022842"/>
    </source>
</evidence>
<dbReference type="GO" id="GO:0006002">
    <property type="term" value="P:fructose 6-phosphate metabolic process"/>
    <property type="evidence" value="ECO:0007669"/>
    <property type="project" value="InterPro"/>
</dbReference>
<keyword evidence="7" id="KW-0460">Magnesium</keyword>
<dbReference type="PANTHER" id="PTHR13697:SF52">
    <property type="entry name" value="ATP-DEPENDENT 6-PHOSPHOFRUCTOKINASE 3"/>
    <property type="match status" value="1"/>
</dbReference>
<comment type="caution">
    <text evidence="11">The sequence shown here is derived from an EMBL/GenBank/DDBJ whole genome shotgun (WGS) entry which is preliminary data.</text>
</comment>
<keyword evidence="5" id="KW-0479">Metal-binding</keyword>
<evidence type="ECO:0000256" key="1">
    <source>
        <dbReference type="ARBA" id="ARBA00001946"/>
    </source>
</evidence>
<evidence type="ECO:0000256" key="5">
    <source>
        <dbReference type="ARBA" id="ARBA00022723"/>
    </source>
</evidence>
<dbReference type="GO" id="GO:0046872">
    <property type="term" value="F:metal ion binding"/>
    <property type="evidence" value="ECO:0007669"/>
    <property type="project" value="UniProtKB-KW"/>
</dbReference>